<dbReference type="Proteomes" id="UP001652625">
    <property type="component" value="Chromosome 15"/>
</dbReference>
<sequence>MNYFSVSIMNIIHPLRLISRLQVRVCCTKFCNITKNQHQVIRSMHSTIVMSASKDKPKKKSSTVAKIDLSIGENFLDLKELNSEMQAKVDKLRLEYRQKYPLKITAECIDNIYVTIDTSDSTLPLREMAHVSMTEKEFIIRPMLEKKNMLNSIVKGIANAELNINPTIDGDIIKFIAPASTTEYRNNILKLSKASGEKVKVILRKIRQKASINLRNKNASIDTIRRIEEMIQLVLDSHINQIDDLYAKKTEEMKK</sequence>
<accession>A0ABM4DK29</accession>
<dbReference type="InterPro" id="IPR002661">
    <property type="entry name" value="Ribosome_recyc_fac"/>
</dbReference>
<organism evidence="6 7">
    <name type="scientific">Hydra vulgaris</name>
    <name type="common">Hydra</name>
    <name type="synonym">Hydra attenuata</name>
    <dbReference type="NCBI Taxonomy" id="6087"/>
    <lineage>
        <taxon>Eukaryota</taxon>
        <taxon>Metazoa</taxon>
        <taxon>Cnidaria</taxon>
        <taxon>Hydrozoa</taxon>
        <taxon>Hydroidolina</taxon>
        <taxon>Anthoathecata</taxon>
        <taxon>Aplanulata</taxon>
        <taxon>Hydridae</taxon>
        <taxon>Hydra</taxon>
    </lineage>
</organism>
<name>A0ABM4DK29_HYDVU</name>
<reference evidence="7" key="1">
    <citation type="submission" date="2025-08" db="UniProtKB">
        <authorList>
            <consortium name="RefSeq"/>
        </authorList>
    </citation>
    <scope>IDENTIFICATION</scope>
</reference>
<dbReference type="GeneID" id="101237380"/>
<dbReference type="Gene3D" id="1.10.132.20">
    <property type="entry name" value="Ribosome-recycling factor"/>
    <property type="match status" value="1"/>
</dbReference>
<dbReference type="Gene3D" id="3.30.1360.40">
    <property type="match status" value="1"/>
</dbReference>
<evidence type="ECO:0000256" key="3">
    <source>
        <dbReference type="ARBA" id="ARBA00022917"/>
    </source>
</evidence>
<keyword evidence="6" id="KW-1185">Reference proteome</keyword>
<gene>
    <name evidence="7" type="primary">LOC101237380</name>
</gene>
<dbReference type="InterPro" id="IPR023584">
    <property type="entry name" value="Ribosome_recyc_fac_dom"/>
</dbReference>
<evidence type="ECO:0000259" key="5">
    <source>
        <dbReference type="Pfam" id="PF01765"/>
    </source>
</evidence>
<proteinExistence type="inferred from homology"/>
<evidence type="ECO:0000256" key="2">
    <source>
        <dbReference type="ARBA" id="ARBA00020581"/>
    </source>
</evidence>
<dbReference type="RefSeq" id="XP_065674878.1">
    <property type="nucleotide sequence ID" value="XM_065818806.1"/>
</dbReference>
<keyword evidence="3" id="KW-0648">Protein biosynthesis</keyword>
<dbReference type="PANTHER" id="PTHR20982">
    <property type="entry name" value="RIBOSOME RECYCLING FACTOR"/>
    <property type="match status" value="1"/>
</dbReference>
<comment type="similarity">
    <text evidence="1">Belongs to the RRF family.</text>
</comment>
<protein>
    <recommendedName>
        <fullName evidence="2">Ribosome-recycling factor, mitochondrial</fullName>
    </recommendedName>
    <alternativeName>
        <fullName evidence="4">Ribosome-releasing factor, mitochondrial</fullName>
    </alternativeName>
</protein>
<evidence type="ECO:0000313" key="6">
    <source>
        <dbReference type="Proteomes" id="UP001652625"/>
    </source>
</evidence>
<evidence type="ECO:0000313" key="7">
    <source>
        <dbReference type="RefSeq" id="XP_065674878.1"/>
    </source>
</evidence>
<dbReference type="InterPro" id="IPR036191">
    <property type="entry name" value="RRF_sf"/>
</dbReference>
<feature type="domain" description="Ribosome recycling factor" evidence="5">
    <location>
        <begin position="103"/>
        <end position="253"/>
    </location>
</feature>
<dbReference type="PANTHER" id="PTHR20982:SF3">
    <property type="entry name" value="MITOCHONDRIAL RIBOSOME RECYCLING FACTOR PSEUDO 1"/>
    <property type="match status" value="1"/>
</dbReference>
<evidence type="ECO:0000256" key="4">
    <source>
        <dbReference type="ARBA" id="ARBA00033107"/>
    </source>
</evidence>
<evidence type="ECO:0000256" key="1">
    <source>
        <dbReference type="ARBA" id="ARBA00005912"/>
    </source>
</evidence>
<dbReference type="Pfam" id="PF01765">
    <property type="entry name" value="RRF"/>
    <property type="match status" value="1"/>
</dbReference>
<dbReference type="SUPFAM" id="SSF55194">
    <property type="entry name" value="Ribosome recycling factor, RRF"/>
    <property type="match status" value="1"/>
</dbReference>